<keyword evidence="1" id="KW-0812">Transmembrane</keyword>
<feature type="transmembrane region" description="Helical" evidence="1">
    <location>
        <begin position="7"/>
        <end position="29"/>
    </location>
</feature>
<dbReference type="EMBL" id="MFEY01000007">
    <property type="protein sequence ID" value="OGE90171.1"/>
    <property type="molecule type" value="Genomic_DNA"/>
</dbReference>
<reference evidence="2 3" key="1">
    <citation type="journal article" date="2016" name="Nat. Commun.">
        <title>Thousands of microbial genomes shed light on interconnected biogeochemical processes in an aquifer system.</title>
        <authorList>
            <person name="Anantharaman K."/>
            <person name="Brown C.T."/>
            <person name="Hug L.A."/>
            <person name="Sharon I."/>
            <person name="Castelle C.J."/>
            <person name="Probst A.J."/>
            <person name="Thomas B.C."/>
            <person name="Singh A."/>
            <person name="Wilkins M.J."/>
            <person name="Karaoz U."/>
            <person name="Brodie E.L."/>
            <person name="Williams K.H."/>
            <person name="Hubbard S.S."/>
            <person name="Banfield J.F."/>
        </authorList>
    </citation>
    <scope>NUCLEOTIDE SEQUENCE [LARGE SCALE GENOMIC DNA]</scope>
</reference>
<proteinExistence type="predicted"/>
<evidence type="ECO:0000256" key="1">
    <source>
        <dbReference type="SAM" id="Phobius"/>
    </source>
</evidence>
<organism evidence="2 3">
    <name type="scientific">Candidatus Doudnabacteria bacterium RIFCSPHIGHO2_12_FULL_48_16</name>
    <dbReference type="NCBI Taxonomy" id="1817838"/>
    <lineage>
        <taxon>Bacteria</taxon>
        <taxon>Candidatus Doudnaibacteriota</taxon>
    </lineage>
</organism>
<gene>
    <name evidence="2" type="ORF">A3E29_03655</name>
</gene>
<feature type="transmembrane region" description="Helical" evidence="1">
    <location>
        <begin position="66"/>
        <end position="87"/>
    </location>
</feature>
<name>A0A1F5PJU9_9BACT</name>
<protein>
    <submittedName>
        <fullName evidence="2">Uncharacterized protein</fullName>
    </submittedName>
</protein>
<dbReference type="Proteomes" id="UP000177682">
    <property type="component" value="Unassembled WGS sequence"/>
</dbReference>
<evidence type="ECO:0000313" key="3">
    <source>
        <dbReference type="Proteomes" id="UP000177682"/>
    </source>
</evidence>
<dbReference type="AlphaFoldDB" id="A0A1F5PJU9"/>
<accession>A0A1F5PJU9</accession>
<keyword evidence="1" id="KW-1133">Transmembrane helix</keyword>
<comment type="caution">
    <text evidence="2">The sequence shown here is derived from an EMBL/GenBank/DDBJ whole genome shotgun (WGS) entry which is preliminary data.</text>
</comment>
<sequence length="119" mass="13631">MDSVIELYGMIGGLVSLVVSRAVAILHYLAIEQPLIGLGVWGAIAFHHYVVRMGEHEIASRYWSRPARLVELLLAPVLIPMIVWGIMQRPRWMYRSAVRYYLNQLRAGLGLTVKSRSWR</sequence>
<keyword evidence="1" id="KW-0472">Membrane</keyword>
<evidence type="ECO:0000313" key="2">
    <source>
        <dbReference type="EMBL" id="OGE90171.1"/>
    </source>
</evidence>